<feature type="compositionally biased region" description="Polar residues" evidence="1">
    <location>
        <begin position="127"/>
        <end position="136"/>
    </location>
</feature>
<dbReference type="Proteomes" id="UP000662637">
    <property type="component" value="Unassembled WGS sequence"/>
</dbReference>
<protein>
    <submittedName>
        <fullName evidence="2">Uncharacterized protein</fullName>
    </submittedName>
</protein>
<feature type="region of interest" description="Disordered" evidence="1">
    <location>
        <begin position="1"/>
        <end position="56"/>
    </location>
</feature>
<proteinExistence type="predicted"/>
<feature type="compositionally biased region" description="Basic and acidic residues" evidence="1">
    <location>
        <begin position="172"/>
        <end position="194"/>
    </location>
</feature>
<feature type="region of interest" description="Disordered" evidence="1">
    <location>
        <begin position="127"/>
        <end position="203"/>
    </location>
</feature>
<dbReference type="AlphaFoldDB" id="A0A834UTS9"/>
<feature type="region of interest" description="Disordered" evidence="1">
    <location>
        <begin position="75"/>
        <end position="107"/>
    </location>
</feature>
<dbReference type="EMBL" id="WJEC01007624">
    <property type="protein sequence ID" value="KAF7469695.1"/>
    <property type="molecule type" value="Genomic_DNA"/>
</dbReference>
<reference evidence="2" key="1">
    <citation type="submission" date="2020-08" db="EMBL/GenBank/DDBJ databases">
        <authorList>
            <person name="Shumante A."/>
            <person name="Zimin A.V."/>
            <person name="Puiu D."/>
            <person name="Salzberg S.L."/>
        </authorList>
    </citation>
    <scope>NUCLEOTIDE SEQUENCE</scope>
    <source>
        <strain evidence="2">WC2-LM</strain>
        <tissue evidence="2">Liver</tissue>
    </source>
</reference>
<evidence type="ECO:0000313" key="2">
    <source>
        <dbReference type="EMBL" id="KAF7469695.1"/>
    </source>
</evidence>
<gene>
    <name evidence="2" type="ORF">GHT09_018908</name>
</gene>
<feature type="compositionally biased region" description="Basic and acidic residues" evidence="1">
    <location>
        <begin position="144"/>
        <end position="158"/>
    </location>
</feature>
<evidence type="ECO:0000256" key="1">
    <source>
        <dbReference type="SAM" id="MobiDB-lite"/>
    </source>
</evidence>
<feature type="compositionally biased region" description="Low complexity" evidence="1">
    <location>
        <begin position="20"/>
        <end position="32"/>
    </location>
</feature>
<organism evidence="2 3">
    <name type="scientific">Marmota monax</name>
    <name type="common">Woodchuck</name>
    <dbReference type="NCBI Taxonomy" id="9995"/>
    <lineage>
        <taxon>Eukaryota</taxon>
        <taxon>Metazoa</taxon>
        <taxon>Chordata</taxon>
        <taxon>Craniata</taxon>
        <taxon>Vertebrata</taxon>
        <taxon>Euteleostomi</taxon>
        <taxon>Mammalia</taxon>
        <taxon>Eutheria</taxon>
        <taxon>Euarchontoglires</taxon>
        <taxon>Glires</taxon>
        <taxon>Rodentia</taxon>
        <taxon>Sciuromorpha</taxon>
        <taxon>Sciuridae</taxon>
        <taxon>Xerinae</taxon>
        <taxon>Marmotini</taxon>
        <taxon>Marmota</taxon>
    </lineage>
</organism>
<accession>A0A834UTS9</accession>
<evidence type="ECO:0000313" key="3">
    <source>
        <dbReference type="Proteomes" id="UP000662637"/>
    </source>
</evidence>
<name>A0A834UTS9_MARMO</name>
<comment type="caution">
    <text evidence="2">The sequence shown here is derived from an EMBL/GenBank/DDBJ whole genome shotgun (WGS) entry which is preliminary data.</text>
</comment>
<sequence>MNGLRCSPQMHTVCQGDIRPGSGPSPWGSSSWDQPASLPPLWPLGPAQNRVLPTPPASCPAHGLPIVLGGYRTGRELPGLTPRERGAPHPLSSGAATLGRALEPLPHRPHLQASGAAARAPLTSARVSLTTSSPQGGAQRGKRCREAGKWDGARRRADTQSVAEQGPSGDRGLGERVASRGTPRDAHAHSDLSARRQVRRARR</sequence>